<keyword evidence="3 15" id="KW-1003">Cell membrane</keyword>
<keyword evidence="19" id="KW-1185">Reference proteome</keyword>
<dbReference type="GO" id="GO:0046933">
    <property type="term" value="F:proton-transporting ATP synthase activity, rotational mechanism"/>
    <property type="evidence" value="ECO:0007669"/>
    <property type="project" value="UniProtKB-UniRule"/>
</dbReference>
<dbReference type="GO" id="GO:0012505">
    <property type="term" value="C:endomembrane system"/>
    <property type="evidence" value="ECO:0007669"/>
    <property type="project" value="UniProtKB-SubCell"/>
</dbReference>
<dbReference type="InterPro" id="IPR028987">
    <property type="entry name" value="ATP_synth_B-like_membr_sf"/>
</dbReference>
<feature type="coiled-coil region" evidence="17">
    <location>
        <begin position="44"/>
        <end position="130"/>
    </location>
</feature>
<dbReference type="SUPFAM" id="SSF81573">
    <property type="entry name" value="F1F0 ATP synthase subunit B, membrane domain"/>
    <property type="match status" value="1"/>
</dbReference>
<evidence type="ECO:0000256" key="14">
    <source>
        <dbReference type="ARBA" id="ARBA00037847"/>
    </source>
</evidence>
<reference evidence="18 19" key="1">
    <citation type="journal article" date="2019" name="ISME J.">
        <title>Candidatus Macondimonas diazotrophica, a novel gammaproteobacterial genus dominating crude-oil-contaminated coastal sediments.</title>
        <authorList>
            <person name="Karthikeyan S."/>
            <person name="Konstantinidis K."/>
        </authorList>
    </citation>
    <scope>NUCLEOTIDE SEQUENCE [LARGE SCALE GENOMIC DNA]</scope>
    <source>
        <strain evidence="18 19">KTK01</strain>
    </source>
</reference>
<keyword evidence="10 15" id="KW-0066">ATP synthesis</keyword>
<evidence type="ECO:0000256" key="5">
    <source>
        <dbReference type="ARBA" id="ARBA00022692"/>
    </source>
</evidence>
<dbReference type="HAMAP" id="MF_01398">
    <property type="entry name" value="ATP_synth_b_bprime"/>
    <property type="match status" value="1"/>
</dbReference>
<evidence type="ECO:0000256" key="7">
    <source>
        <dbReference type="ARBA" id="ARBA00022989"/>
    </source>
</evidence>
<organism evidence="18 19">
    <name type="scientific">Candidatus Macondimonas diazotrophica</name>
    <dbReference type="NCBI Taxonomy" id="2305248"/>
    <lineage>
        <taxon>Bacteria</taxon>
        <taxon>Pseudomonadati</taxon>
        <taxon>Pseudomonadota</taxon>
        <taxon>Gammaproteobacteria</taxon>
        <taxon>Chromatiales</taxon>
        <taxon>Ectothiorhodospiraceae</taxon>
        <taxon>Candidatus Macondimonas</taxon>
    </lineage>
</organism>
<dbReference type="PANTHER" id="PTHR33445:SF1">
    <property type="entry name" value="ATP SYNTHASE SUBUNIT B"/>
    <property type="match status" value="1"/>
</dbReference>
<dbReference type="CDD" id="cd06503">
    <property type="entry name" value="ATP-synt_Fo_b"/>
    <property type="match status" value="1"/>
</dbReference>
<keyword evidence="2 15" id="KW-0813">Transport</keyword>
<evidence type="ECO:0000256" key="6">
    <source>
        <dbReference type="ARBA" id="ARBA00022781"/>
    </source>
</evidence>
<dbReference type="GO" id="GO:0045259">
    <property type="term" value="C:proton-transporting ATP synthase complex"/>
    <property type="evidence" value="ECO:0007669"/>
    <property type="project" value="UniProtKB-KW"/>
</dbReference>
<evidence type="ECO:0000256" key="16">
    <source>
        <dbReference type="RuleBase" id="RU003848"/>
    </source>
</evidence>
<evidence type="ECO:0000256" key="11">
    <source>
        <dbReference type="ARBA" id="ARBA00025198"/>
    </source>
</evidence>
<dbReference type="RefSeq" id="WP_135282303.1">
    <property type="nucleotide sequence ID" value="NZ_SRIO01000013.1"/>
</dbReference>
<dbReference type="PANTHER" id="PTHR33445">
    <property type="entry name" value="ATP SYNTHASE SUBUNIT B', CHLOROPLASTIC"/>
    <property type="match status" value="1"/>
</dbReference>
<keyword evidence="8 15" id="KW-0406">Ion transport</keyword>
<dbReference type="GO" id="GO:0005886">
    <property type="term" value="C:plasma membrane"/>
    <property type="evidence" value="ECO:0007669"/>
    <property type="project" value="UniProtKB-SubCell"/>
</dbReference>
<comment type="subunit">
    <text evidence="13">F-type ATPases have 2 components, F(1) - the catalytic core - and F(0) - the membrane proton channel. F(1) has five subunits: alpha(3), beta(3), gamma(1), delta(1), epsilon(1). F(0) has four main subunits: a(1), b(2) and c(10-14). The alpha and beta chains form an alternating ring which encloses part of the gamma chain. F(1) is attached to F(0) by a central stalk formed by the gamma and epsilon chains, while a peripheral stalk is formed by the delta and b chains.</text>
</comment>
<comment type="caution">
    <text evidence="18">The sequence shown here is derived from an EMBL/GenBank/DDBJ whole genome shotgun (WGS) entry which is preliminary data.</text>
</comment>
<evidence type="ECO:0000313" key="19">
    <source>
        <dbReference type="Proteomes" id="UP000297890"/>
    </source>
</evidence>
<comment type="subcellular location">
    <subcellularLocation>
        <location evidence="15">Cell membrane</location>
        <topology evidence="15">Single-pass membrane protein</topology>
    </subcellularLocation>
    <subcellularLocation>
        <location evidence="14">Endomembrane system</location>
        <topology evidence="14">Single-pass membrane protein</topology>
    </subcellularLocation>
</comment>
<keyword evidence="17" id="KW-0175">Coiled coil</keyword>
<evidence type="ECO:0000256" key="10">
    <source>
        <dbReference type="ARBA" id="ARBA00023310"/>
    </source>
</evidence>
<feature type="transmembrane region" description="Helical" evidence="15">
    <location>
        <begin position="6"/>
        <end position="26"/>
    </location>
</feature>
<dbReference type="InterPro" id="IPR002146">
    <property type="entry name" value="ATP_synth_b/b'su_bac/chlpt"/>
</dbReference>
<evidence type="ECO:0000256" key="8">
    <source>
        <dbReference type="ARBA" id="ARBA00023065"/>
    </source>
</evidence>
<dbReference type="AlphaFoldDB" id="A0A4Z0F9H9"/>
<keyword evidence="9 15" id="KW-0472">Membrane</keyword>
<proteinExistence type="inferred from homology"/>
<dbReference type="InterPro" id="IPR050059">
    <property type="entry name" value="ATP_synthase_B_chain"/>
</dbReference>
<comment type="function">
    <text evidence="11 15">F(1)F(0) ATP synthase produces ATP from ADP in the presence of a proton or sodium gradient. F-type ATPases consist of two structural domains, F(1) containing the extramembraneous catalytic core and F(0) containing the membrane proton channel, linked together by a central stalk and a peripheral stalk. During catalysis, ATP synthesis in the catalytic domain of F(1) is coupled via a rotary mechanism of the central stalk subunits to proton translocation.</text>
</comment>
<gene>
    <name evidence="15" type="primary">atpF</name>
    <name evidence="18" type="ORF">E4680_10185</name>
</gene>
<comment type="subunit">
    <text evidence="15">F-type ATPases have 2 components, F(1) - the catalytic core - and F(0) - the membrane proton channel. F(1) has five subunits: alpha(3), beta(3), gamma(1), delta(1), epsilon(1). F(0) has three main subunits: a(1), b(2) and c(10-14). The alpha and beta chains form an alternating ring which encloses part of the gamma chain. F(1) is attached to F(0) by a central stalk formed by the gamma and epsilon chains, while a peripheral stalk is formed by the delta and b chains.</text>
</comment>
<evidence type="ECO:0000256" key="9">
    <source>
        <dbReference type="ARBA" id="ARBA00023136"/>
    </source>
</evidence>
<accession>A0A4Z0F9H9</accession>
<dbReference type="OrthoDB" id="9788020at2"/>
<dbReference type="Pfam" id="PF00430">
    <property type="entry name" value="ATP-synt_B"/>
    <property type="match status" value="1"/>
</dbReference>
<evidence type="ECO:0000256" key="17">
    <source>
        <dbReference type="SAM" id="Coils"/>
    </source>
</evidence>
<keyword evidence="7 15" id="KW-1133">Transmembrane helix</keyword>
<dbReference type="InterPro" id="IPR005864">
    <property type="entry name" value="ATP_synth_F0_bsu_bac"/>
</dbReference>
<evidence type="ECO:0000256" key="4">
    <source>
        <dbReference type="ARBA" id="ARBA00022547"/>
    </source>
</evidence>
<evidence type="ECO:0000256" key="1">
    <source>
        <dbReference type="ARBA" id="ARBA00005513"/>
    </source>
</evidence>
<dbReference type="Gene3D" id="1.20.5.620">
    <property type="entry name" value="F1F0 ATP synthase subunit B, membrane domain"/>
    <property type="match status" value="1"/>
</dbReference>
<keyword evidence="4 15" id="KW-0138">CF(0)</keyword>
<dbReference type="EMBL" id="SRIO01000013">
    <property type="protein sequence ID" value="TFZ82017.1"/>
    <property type="molecule type" value="Genomic_DNA"/>
</dbReference>
<evidence type="ECO:0000256" key="15">
    <source>
        <dbReference type="HAMAP-Rule" id="MF_01398"/>
    </source>
</evidence>
<keyword evidence="5 15" id="KW-0812">Transmembrane</keyword>
<evidence type="ECO:0000256" key="13">
    <source>
        <dbReference type="ARBA" id="ARBA00026054"/>
    </source>
</evidence>
<keyword evidence="6 15" id="KW-0375">Hydrogen ion transport</keyword>
<evidence type="ECO:0000256" key="12">
    <source>
        <dbReference type="ARBA" id="ARBA00025614"/>
    </source>
</evidence>
<dbReference type="NCBIfam" id="NF004411">
    <property type="entry name" value="PRK05759.1-2"/>
    <property type="match status" value="1"/>
</dbReference>
<protein>
    <recommendedName>
        <fullName evidence="15">ATP synthase subunit b</fullName>
    </recommendedName>
    <alternativeName>
        <fullName evidence="15">ATP synthase F(0) sector subunit b</fullName>
    </alternativeName>
    <alternativeName>
        <fullName evidence="15">ATPase subunit I</fullName>
    </alternativeName>
    <alternativeName>
        <fullName evidence="15">F-type ATPase subunit b</fullName>
        <shortName evidence="15">F-ATPase subunit b</shortName>
    </alternativeName>
</protein>
<evidence type="ECO:0000256" key="3">
    <source>
        <dbReference type="ARBA" id="ARBA00022475"/>
    </source>
</evidence>
<comment type="function">
    <text evidence="12">Component of the F(0) channel, it forms part of the peripheral stalk, linking F(1) to F(0). The b'-subunit is a diverged and duplicated form of b found in plants and photosynthetic bacteria.</text>
</comment>
<evidence type="ECO:0000256" key="2">
    <source>
        <dbReference type="ARBA" id="ARBA00022448"/>
    </source>
</evidence>
<dbReference type="GO" id="GO:0046961">
    <property type="term" value="F:proton-transporting ATPase activity, rotational mechanism"/>
    <property type="evidence" value="ECO:0007669"/>
    <property type="project" value="TreeGrafter"/>
</dbReference>
<comment type="similarity">
    <text evidence="1 15 16">Belongs to the ATPase B chain family.</text>
</comment>
<sequence>MGINATLIGQMITFGLFVWFMMKFVWPPLTQAMQERQRRIAEGLAAAEQGNTQLERSRQEIESTLQAARQQAAEILAQANRRGTEMVEQAKLAAKEEGERQIRSAEALIAQEVAQAREALRREVADLATTGAGRILKREIDPAAHRDLVDDLVGQI</sequence>
<evidence type="ECO:0000313" key="18">
    <source>
        <dbReference type="EMBL" id="TFZ82017.1"/>
    </source>
</evidence>
<dbReference type="Proteomes" id="UP000297890">
    <property type="component" value="Unassembled WGS sequence"/>
</dbReference>
<name>A0A4Z0F9H9_9GAMM</name>
<dbReference type="NCBIfam" id="TIGR01144">
    <property type="entry name" value="ATP_synt_b"/>
    <property type="match status" value="1"/>
</dbReference>